<gene>
    <name evidence="13" type="ORF">J2Z81_000581</name>
</gene>
<comment type="caution">
    <text evidence="13">The sequence shown here is derived from an EMBL/GenBank/DDBJ whole genome shotgun (WGS) entry which is preliminary data.</text>
</comment>
<keyword evidence="5 10" id="KW-0547">Nucleotide-binding</keyword>
<proteinExistence type="inferred from homology"/>
<dbReference type="Gene3D" id="3.40.1190.10">
    <property type="entry name" value="Mur-like, catalytic domain"/>
    <property type="match status" value="1"/>
</dbReference>
<comment type="catalytic activity">
    <reaction evidence="9">
        <text>(6S)-5,6,7,8-tetrahydrofolyl-(gamma-L-Glu)(n) + L-glutamate + ATP = (6S)-5,6,7,8-tetrahydrofolyl-(gamma-L-Glu)(n+1) + ADP + phosphate + H(+)</text>
        <dbReference type="Rhea" id="RHEA:10580"/>
        <dbReference type="Rhea" id="RHEA-COMP:14738"/>
        <dbReference type="Rhea" id="RHEA-COMP:14740"/>
        <dbReference type="ChEBI" id="CHEBI:15378"/>
        <dbReference type="ChEBI" id="CHEBI:29985"/>
        <dbReference type="ChEBI" id="CHEBI:30616"/>
        <dbReference type="ChEBI" id="CHEBI:43474"/>
        <dbReference type="ChEBI" id="CHEBI:141005"/>
        <dbReference type="ChEBI" id="CHEBI:456216"/>
        <dbReference type="EC" id="6.3.2.17"/>
    </reaction>
</comment>
<dbReference type="Proteomes" id="UP001519294">
    <property type="component" value="Unassembled WGS sequence"/>
</dbReference>
<dbReference type="InterPro" id="IPR004101">
    <property type="entry name" value="Mur_ligase_C"/>
</dbReference>
<dbReference type="NCBIfam" id="TIGR01499">
    <property type="entry name" value="folC"/>
    <property type="match status" value="1"/>
</dbReference>
<organism evidence="13 14">
    <name type="scientific">Virgibacillus alimentarius</name>
    <dbReference type="NCBI Taxonomy" id="698769"/>
    <lineage>
        <taxon>Bacteria</taxon>
        <taxon>Bacillati</taxon>
        <taxon>Bacillota</taxon>
        <taxon>Bacilli</taxon>
        <taxon>Bacillales</taxon>
        <taxon>Bacillaceae</taxon>
        <taxon>Virgibacillus</taxon>
    </lineage>
</organism>
<dbReference type="PANTHER" id="PTHR11136">
    <property type="entry name" value="FOLYLPOLYGLUTAMATE SYNTHASE-RELATED"/>
    <property type="match status" value="1"/>
</dbReference>
<dbReference type="InterPro" id="IPR001645">
    <property type="entry name" value="Folylpolyglutamate_synth"/>
</dbReference>
<dbReference type="InterPro" id="IPR013221">
    <property type="entry name" value="Mur_ligase_cen"/>
</dbReference>
<evidence type="ECO:0000256" key="7">
    <source>
        <dbReference type="ARBA" id="ARBA00022842"/>
    </source>
</evidence>
<dbReference type="Pfam" id="PF08245">
    <property type="entry name" value="Mur_ligase_M"/>
    <property type="match status" value="1"/>
</dbReference>
<sequence>MFETIQQVEDFFEYRRKIGIKPGLERMRQLLELVGNPQEQIQAIHIAGTNGKGSTLSYLDHALRANSYLVGVFTSPSLTGLCGYMKINDRPISENTFITILNDIYHLIQRLDREQRHPSEFEIITVIAFLYFAKHVDIALIEAGMGGREDTTNCIQPIISIITNVAKDHTVFLGNSIKEIAHHKAGIIKSDRPVIIGDMHQDALKVIKEEAVLNQADLYQLGVNFTYESIRNDIFEQSFMWRINSFELQVHIQMQGEHQLKNVSIAIMALVKLIEDGYSLQWNKVLQAMRKTVIAGRFEIVHHDPMIIVDGAHNPAGVQSFLHTVNENYENMDKHLIFAAFKDKDLKTMLDELHKHFISITLTSFDHPRAASTKTLYELTPATNKYQLPNWKDAIKRISENSFHKQCYFVTGSIHFISLVRTYFQ</sequence>
<feature type="domain" description="Mur ligase central" evidence="12">
    <location>
        <begin position="46"/>
        <end position="269"/>
    </location>
</feature>
<dbReference type="SUPFAM" id="SSF53244">
    <property type="entry name" value="MurD-like peptide ligases, peptide-binding domain"/>
    <property type="match status" value="1"/>
</dbReference>
<comment type="similarity">
    <text evidence="1 10">Belongs to the folylpolyglutamate synthase family.</text>
</comment>
<reference evidence="13 14" key="1">
    <citation type="submission" date="2021-03" db="EMBL/GenBank/DDBJ databases">
        <title>Genomic Encyclopedia of Type Strains, Phase IV (KMG-IV): sequencing the most valuable type-strain genomes for metagenomic binning, comparative biology and taxonomic classification.</title>
        <authorList>
            <person name="Goeker M."/>
        </authorList>
    </citation>
    <scope>NUCLEOTIDE SEQUENCE [LARGE SCALE GENOMIC DNA]</scope>
    <source>
        <strain evidence="13 14">DSM 25790</strain>
    </source>
</reference>
<evidence type="ECO:0000259" key="11">
    <source>
        <dbReference type="Pfam" id="PF02875"/>
    </source>
</evidence>
<dbReference type="InterPro" id="IPR036565">
    <property type="entry name" value="Mur-like_cat_sf"/>
</dbReference>
<evidence type="ECO:0000256" key="8">
    <source>
        <dbReference type="ARBA" id="ARBA00030592"/>
    </source>
</evidence>
<evidence type="ECO:0000256" key="6">
    <source>
        <dbReference type="ARBA" id="ARBA00022840"/>
    </source>
</evidence>
<evidence type="ECO:0000256" key="5">
    <source>
        <dbReference type="ARBA" id="ARBA00022741"/>
    </source>
</evidence>
<dbReference type="PIRSF" id="PIRSF001563">
    <property type="entry name" value="Folylpolyglu_synth"/>
    <property type="match status" value="1"/>
</dbReference>
<evidence type="ECO:0000256" key="2">
    <source>
        <dbReference type="ARBA" id="ARBA00013025"/>
    </source>
</evidence>
<dbReference type="InterPro" id="IPR036615">
    <property type="entry name" value="Mur_ligase_C_dom_sf"/>
</dbReference>
<evidence type="ECO:0000256" key="1">
    <source>
        <dbReference type="ARBA" id="ARBA00008276"/>
    </source>
</evidence>
<dbReference type="SUPFAM" id="SSF53623">
    <property type="entry name" value="MurD-like peptide ligases, catalytic domain"/>
    <property type="match status" value="1"/>
</dbReference>
<dbReference type="EC" id="6.3.2.17" evidence="2"/>
<evidence type="ECO:0000259" key="12">
    <source>
        <dbReference type="Pfam" id="PF08245"/>
    </source>
</evidence>
<evidence type="ECO:0000256" key="10">
    <source>
        <dbReference type="PIRNR" id="PIRNR001563"/>
    </source>
</evidence>
<dbReference type="Pfam" id="PF02875">
    <property type="entry name" value="Mur_ligase_C"/>
    <property type="match status" value="1"/>
</dbReference>
<evidence type="ECO:0000256" key="4">
    <source>
        <dbReference type="ARBA" id="ARBA00022723"/>
    </source>
</evidence>
<name>A0ABS4S573_9BACI</name>
<keyword evidence="6 10" id="KW-0067">ATP-binding</keyword>
<feature type="domain" description="Mur ligase C-terminal" evidence="11">
    <location>
        <begin position="296"/>
        <end position="413"/>
    </location>
</feature>
<evidence type="ECO:0000256" key="9">
    <source>
        <dbReference type="ARBA" id="ARBA00047493"/>
    </source>
</evidence>
<evidence type="ECO:0000313" key="14">
    <source>
        <dbReference type="Proteomes" id="UP001519294"/>
    </source>
</evidence>
<dbReference type="Gene3D" id="3.90.190.20">
    <property type="entry name" value="Mur ligase, C-terminal domain"/>
    <property type="match status" value="1"/>
</dbReference>
<dbReference type="EMBL" id="JAGIKX010000002">
    <property type="protein sequence ID" value="MBP2256648.1"/>
    <property type="molecule type" value="Genomic_DNA"/>
</dbReference>
<dbReference type="RefSeq" id="WP_226370671.1">
    <property type="nucleotide sequence ID" value="NZ_JAGIKX010000002.1"/>
</dbReference>
<dbReference type="PANTHER" id="PTHR11136:SF0">
    <property type="entry name" value="DIHYDROFOLATE SYNTHETASE-RELATED"/>
    <property type="match status" value="1"/>
</dbReference>
<keyword evidence="14" id="KW-1185">Reference proteome</keyword>
<protein>
    <recommendedName>
        <fullName evidence="2">tetrahydrofolate synthase</fullName>
        <ecNumber evidence="2">6.3.2.17</ecNumber>
    </recommendedName>
    <alternativeName>
        <fullName evidence="8">Tetrahydrofolylpolyglutamate synthase</fullName>
    </alternativeName>
</protein>
<dbReference type="GO" id="GO:0008841">
    <property type="term" value="F:dihydrofolate synthase activity"/>
    <property type="evidence" value="ECO:0007669"/>
    <property type="project" value="UniProtKB-EC"/>
</dbReference>
<accession>A0ABS4S573</accession>
<dbReference type="GO" id="GO:0004326">
    <property type="term" value="F:tetrahydrofolylpolyglutamate synthase activity"/>
    <property type="evidence" value="ECO:0007669"/>
    <property type="project" value="UniProtKB-EC"/>
</dbReference>
<evidence type="ECO:0000313" key="13">
    <source>
        <dbReference type="EMBL" id="MBP2256648.1"/>
    </source>
</evidence>
<evidence type="ECO:0000256" key="3">
    <source>
        <dbReference type="ARBA" id="ARBA00022598"/>
    </source>
</evidence>
<keyword evidence="7" id="KW-0460">Magnesium</keyword>
<keyword evidence="3 10" id="KW-0436">Ligase</keyword>
<keyword evidence="4" id="KW-0479">Metal-binding</keyword>